<feature type="region of interest" description="Disordered" evidence="1">
    <location>
        <begin position="869"/>
        <end position="898"/>
    </location>
</feature>
<feature type="compositionally biased region" description="Basic residues" evidence="1">
    <location>
        <begin position="133"/>
        <end position="156"/>
    </location>
</feature>
<feature type="compositionally biased region" description="Low complexity" evidence="1">
    <location>
        <begin position="806"/>
        <end position="826"/>
    </location>
</feature>
<feature type="compositionally biased region" description="Basic and acidic residues" evidence="1">
    <location>
        <begin position="50"/>
        <end position="62"/>
    </location>
</feature>
<evidence type="ECO:0000256" key="1">
    <source>
        <dbReference type="SAM" id="MobiDB-lite"/>
    </source>
</evidence>
<reference evidence="2 3" key="1">
    <citation type="submission" date="2021-02" db="EMBL/GenBank/DDBJ databases">
        <title>Leishmania (Mundinia) orientalis Genome sequencing and assembly.</title>
        <authorList>
            <person name="Almutairi H."/>
            <person name="Gatherer D."/>
        </authorList>
    </citation>
    <scope>NUCLEOTIDE SEQUENCE [LARGE SCALE GENOMIC DNA]</scope>
    <source>
        <strain evidence="2">LSCM4</strain>
    </source>
</reference>
<keyword evidence="3" id="KW-1185">Reference proteome</keyword>
<accession>A0A836HHR0</accession>
<dbReference type="KEGG" id="loi:92363727"/>
<feature type="compositionally biased region" description="Low complexity" evidence="1">
    <location>
        <begin position="123"/>
        <end position="132"/>
    </location>
</feature>
<dbReference type="GeneID" id="92363727"/>
<feature type="compositionally biased region" description="Polar residues" evidence="1">
    <location>
        <begin position="453"/>
        <end position="469"/>
    </location>
</feature>
<evidence type="ECO:0000313" key="2">
    <source>
        <dbReference type="EMBL" id="KAG5484350.1"/>
    </source>
</evidence>
<feature type="region of interest" description="Disordered" evidence="1">
    <location>
        <begin position="123"/>
        <end position="156"/>
    </location>
</feature>
<comment type="caution">
    <text evidence="2">The sequence shown here is derived from an EMBL/GenBank/DDBJ whole genome shotgun (WGS) entry which is preliminary data.</text>
</comment>
<feature type="region of interest" description="Disordered" evidence="1">
    <location>
        <begin position="917"/>
        <end position="953"/>
    </location>
</feature>
<name>A0A836HHR0_9TRYP</name>
<organism evidence="2 3">
    <name type="scientific">Leishmania orientalis</name>
    <dbReference type="NCBI Taxonomy" id="2249476"/>
    <lineage>
        <taxon>Eukaryota</taxon>
        <taxon>Discoba</taxon>
        <taxon>Euglenozoa</taxon>
        <taxon>Kinetoplastea</taxon>
        <taxon>Metakinetoplastina</taxon>
        <taxon>Trypanosomatida</taxon>
        <taxon>Trypanosomatidae</taxon>
        <taxon>Leishmaniinae</taxon>
        <taxon>Leishmania</taxon>
    </lineage>
</organism>
<dbReference type="SMR" id="A0A836HHR0"/>
<dbReference type="Proteomes" id="UP000674143">
    <property type="component" value="Chromosome 13"/>
</dbReference>
<feature type="region of interest" description="Disordered" evidence="1">
    <location>
        <begin position="1"/>
        <end position="70"/>
    </location>
</feature>
<dbReference type="RefSeq" id="XP_067064843.1">
    <property type="nucleotide sequence ID" value="XM_067209793.1"/>
</dbReference>
<sequence>MDAHRRGAPGRYPKPVWCGDSRVRSSTQGASPGREHNGRRSQQLQSSAARESHLPCEDERQARRGGRAVSSVSADVAASALREQCETTRLLARLLAGITLQWRQVMVDLAEAQVPHGVSDAAAAVVGDAKPSGRTHTRHRHDRRRSRSPSQRCRSRLAHSAAAASASYLTEELRFDVQAREAERARRSSRCRAPLASSRSRGAVHPYNCAGGASASTLKSCLDETNQEDGDASHTDARFCSAAVSWDRLTPAIQWVPLMLYGGAAVDRDTGTDSRRDWCERGVLSASLHPRKSCGHASEGDGETGDEGGCLGSGAPSDAQLRRTVLQGAARSAEVIILGMRQVREVLSAMALVNAVRGDDAHGNTRHRSHRGRHRSLEKCGRVSTRSGSASSDAGAEWARASTHRSRHHSQHTAQEKRKRQGCSVTAPLDEARHSSTDHSRHRLHDKERGESSPISVTCATPPSRSQLRSLHAADSPSVEGAASPAAAAGVLVYPAPPPSERVHIYSRARKGDEGGGHSVADRGSATVAPGAAVSPLRYRRNLAAATVGSSAAPQSHVRRKLDWRATRAAPLAGSNLAAVPADEPAASAEALVSSINKSSTPASLARLAELHTVSSTARSQLPPACCSSSTAAAAALGTSEAYRSVLVHEEGEARMRIVMTHDCHLVSILRDHYERLRELERGGMQQSLASTIGVATICAPASVTVGSAAAVKDVLDVASLPSSPPSSSSLSAFAASAHAEVSSEADMSPSAQIPPTRSVGRDFDGEGVPDEAPPPTSTTAPAVAKLNKSVLSSPPQRRQPAWKKSSNTISRASASPSSAAGSATSRLPERRLPVRQLPSVVLDDSCLAGPLNALSAAAAAPTASAAASVSATPSPGQGSQMLSPPSDRPPDSAPHSPVAAVAKEEMLVEYAECTPPVTRQAHRRPSHVASGSLLSPLDESAKETGAQNAANDSDYTATAVSTDCISSFTTDGVIPERVKGCVSLGTTAIAAGPQATAGACASPTVTFRGASPPAAAAAVGVDGTCLDELEDDVPPSPHSVRAAPSHSALDVELLPVSVANAKAACAPLPRKPPVFSPPPLSLVPDMNAVGSASTATVNVAEVADAVSFSSVSSFHECSVESSIVREPVDEAFPPPEGSARRS</sequence>
<feature type="region of interest" description="Disordered" evidence="1">
    <location>
        <begin position="290"/>
        <end position="315"/>
    </location>
</feature>
<feature type="compositionally biased region" description="Basic residues" evidence="1">
    <location>
        <begin position="364"/>
        <end position="374"/>
    </location>
</feature>
<proteinExistence type="predicted"/>
<protein>
    <submittedName>
        <fullName evidence="2">Uncharacterized protein</fullName>
    </submittedName>
</protein>
<feature type="compositionally biased region" description="Basic and acidic residues" evidence="1">
    <location>
        <begin position="430"/>
        <end position="451"/>
    </location>
</feature>
<feature type="compositionally biased region" description="Polar residues" evidence="1">
    <location>
        <begin position="40"/>
        <end position="49"/>
    </location>
</feature>
<evidence type="ECO:0000313" key="3">
    <source>
        <dbReference type="Proteomes" id="UP000674143"/>
    </source>
</evidence>
<dbReference type="EMBL" id="JAFHLR010000013">
    <property type="protein sequence ID" value="KAG5484350.1"/>
    <property type="molecule type" value="Genomic_DNA"/>
</dbReference>
<feature type="region of interest" description="Disordered" evidence="1">
    <location>
        <begin position="360"/>
        <end position="479"/>
    </location>
</feature>
<feature type="compositionally biased region" description="Basic residues" evidence="1">
    <location>
        <begin position="402"/>
        <end position="421"/>
    </location>
</feature>
<dbReference type="AlphaFoldDB" id="A0A836HHR0"/>
<gene>
    <name evidence="2" type="ORF">LSCM4_07916</name>
</gene>
<feature type="region of interest" description="Disordered" evidence="1">
    <location>
        <begin position="742"/>
        <end position="832"/>
    </location>
</feature>